<evidence type="ECO:0000313" key="3">
    <source>
        <dbReference type="Proteomes" id="UP000191518"/>
    </source>
</evidence>
<accession>A0A1V6RAE0</accession>
<gene>
    <name evidence="2" type="ORF">PENVUL_c075G04653</name>
</gene>
<dbReference type="Proteomes" id="UP000191518">
    <property type="component" value="Unassembled WGS sequence"/>
</dbReference>
<protein>
    <submittedName>
        <fullName evidence="2">Uncharacterized protein</fullName>
    </submittedName>
</protein>
<dbReference type="EMBL" id="MDYP01000075">
    <property type="protein sequence ID" value="OQD98196.1"/>
    <property type="molecule type" value="Genomic_DNA"/>
</dbReference>
<comment type="caution">
    <text evidence="2">The sequence shown here is derived from an EMBL/GenBank/DDBJ whole genome shotgun (WGS) entry which is preliminary data.</text>
</comment>
<sequence length="92" mass="10459">MSPSLSLHADPSGTDPTNNFCKRLGSPNLQVKTVTNKNRSVCFVTGEYPPGQYQEDRTDKRQQWINQEKYPGCKFHKAAEAPDDLYAYRMCS</sequence>
<keyword evidence="3" id="KW-1185">Reference proteome</keyword>
<reference evidence="3" key="1">
    <citation type="journal article" date="2017" name="Nat. Microbiol.">
        <title>Global analysis of biosynthetic gene clusters reveals vast potential of secondary metabolite production in Penicillium species.</title>
        <authorList>
            <person name="Nielsen J.C."/>
            <person name="Grijseels S."/>
            <person name="Prigent S."/>
            <person name="Ji B."/>
            <person name="Dainat J."/>
            <person name="Nielsen K.F."/>
            <person name="Frisvad J.C."/>
            <person name="Workman M."/>
            <person name="Nielsen J."/>
        </authorList>
    </citation>
    <scope>NUCLEOTIDE SEQUENCE [LARGE SCALE GENOMIC DNA]</scope>
    <source>
        <strain evidence="3">IBT 29486</strain>
    </source>
</reference>
<proteinExistence type="predicted"/>
<name>A0A1V6RAE0_9EURO</name>
<organism evidence="2 3">
    <name type="scientific">Penicillium vulpinum</name>
    <dbReference type="NCBI Taxonomy" id="29845"/>
    <lineage>
        <taxon>Eukaryota</taxon>
        <taxon>Fungi</taxon>
        <taxon>Dikarya</taxon>
        <taxon>Ascomycota</taxon>
        <taxon>Pezizomycotina</taxon>
        <taxon>Eurotiomycetes</taxon>
        <taxon>Eurotiomycetidae</taxon>
        <taxon>Eurotiales</taxon>
        <taxon>Aspergillaceae</taxon>
        <taxon>Penicillium</taxon>
    </lineage>
</organism>
<dbReference type="AlphaFoldDB" id="A0A1V6RAE0"/>
<evidence type="ECO:0000256" key="1">
    <source>
        <dbReference type="SAM" id="MobiDB-lite"/>
    </source>
</evidence>
<feature type="region of interest" description="Disordered" evidence="1">
    <location>
        <begin position="1"/>
        <end position="21"/>
    </location>
</feature>
<evidence type="ECO:0000313" key="2">
    <source>
        <dbReference type="EMBL" id="OQD98196.1"/>
    </source>
</evidence>